<dbReference type="PATRIC" id="fig|1365248.3.peg.1442"/>
<dbReference type="Gene3D" id="3.30.70.1320">
    <property type="entry name" value="Multidrug efflux transporter AcrB pore domain like"/>
    <property type="match status" value="1"/>
</dbReference>
<dbReference type="EMBL" id="AUYC01000018">
    <property type="protein sequence ID" value="KZN65245.1"/>
    <property type="molecule type" value="Genomic_DNA"/>
</dbReference>
<dbReference type="Gene3D" id="3.30.70.1440">
    <property type="entry name" value="Multidrug efflux transporter AcrB pore domain"/>
    <property type="match status" value="1"/>
</dbReference>
<evidence type="ECO:0000313" key="3">
    <source>
        <dbReference type="Proteomes" id="UP000076486"/>
    </source>
</evidence>
<protein>
    <recommendedName>
        <fullName evidence="4">Acriflavin resistance protein</fullName>
    </recommendedName>
</protein>
<organism evidence="2 3">
    <name type="scientific">Pseudoalteromonas luteoviolacea CPMOR-1</name>
    <dbReference type="NCBI Taxonomy" id="1365248"/>
    <lineage>
        <taxon>Bacteria</taxon>
        <taxon>Pseudomonadati</taxon>
        <taxon>Pseudomonadota</taxon>
        <taxon>Gammaproteobacteria</taxon>
        <taxon>Alteromonadales</taxon>
        <taxon>Pseudoalteromonadaceae</taxon>
        <taxon>Pseudoalteromonas</taxon>
    </lineage>
</organism>
<feature type="transmembrane region" description="Helical" evidence="1">
    <location>
        <begin position="982"/>
        <end position="1007"/>
    </location>
</feature>
<dbReference type="SUPFAM" id="SSF82693">
    <property type="entry name" value="Multidrug efflux transporter AcrB pore domain, PN1, PN2, PC1 and PC2 subdomains"/>
    <property type="match status" value="2"/>
</dbReference>
<dbReference type="Pfam" id="PF00873">
    <property type="entry name" value="ACR_tran"/>
    <property type="match status" value="2"/>
</dbReference>
<evidence type="ECO:0000256" key="1">
    <source>
        <dbReference type="SAM" id="Phobius"/>
    </source>
</evidence>
<keyword evidence="1" id="KW-0472">Membrane</keyword>
<feature type="transmembrane region" description="Helical" evidence="1">
    <location>
        <begin position="464"/>
        <end position="485"/>
    </location>
</feature>
<keyword evidence="1" id="KW-1133">Transmembrane helix</keyword>
<feature type="transmembrane region" description="Helical" evidence="1">
    <location>
        <begin position="432"/>
        <end position="452"/>
    </location>
</feature>
<dbReference type="InterPro" id="IPR027463">
    <property type="entry name" value="AcrB_DN_DC_subdom"/>
</dbReference>
<comment type="caution">
    <text evidence="2">The sequence shown here is derived from an EMBL/GenBank/DDBJ whole genome shotgun (WGS) entry which is preliminary data.</text>
</comment>
<feature type="transmembrane region" description="Helical" evidence="1">
    <location>
        <begin position="388"/>
        <end position="412"/>
    </location>
</feature>
<dbReference type="PANTHER" id="PTHR32063">
    <property type="match status" value="1"/>
</dbReference>
<dbReference type="Proteomes" id="UP000076486">
    <property type="component" value="Unassembled WGS sequence"/>
</dbReference>
<feature type="transmembrane region" description="Helical" evidence="1">
    <location>
        <begin position="947"/>
        <end position="970"/>
    </location>
</feature>
<dbReference type="PRINTS" id="PR00702">
    <property type="entry name" value="ACRIFLAVINRP"/>
</dbReference>
<dbReference type="RefSeq" id="WP_063367266.1">
    <property type="nucleotide sequence ID" value="NZ_AUYC01000018.1"/>
</dbReference>
<dbReference type="SUPFAM" id="SSF82714">
    <property type="entry name" value="Multidrug efflux transporter AcrB TolC docking domain, DN and DC subdomains"/>
    <property type="match status" value="1"/>
</dbReference>
<feature type="transmembrane region" description="Helical" evidence="1">
    <location>
        <begin position="522"/>
        <end position="540"/>
    </location>
</feature>
<keyword evidence="1" id="KW-0812">Transmembrane</keyword>
<evidence type="ECO:0008006" key="4">
    <source>
        <dbReference type="Google" id="ProtNLM"/>
    </source>
</evidence>
<dbReference type="SUPFAM" id="SSF82866">
    <property type="entry name" value="Multidrug efflux transporter AcrB transmembrane domain"/>
    <property type="match status" value="2"/>
</dbReference>
<gene>
    <name evidence="2" type="ORF">N473_01335</name>
</gene>
<feature type="transmembrane region" description="Helical" evidence="1">
    <location>
        <begin position="875"/>
        <end position="899"/>
    </location>
</feature>
<dbReference type="PANTHER" id="PTHR32063:SF24">
    <property type="entry name" value="CATION EFFLUX SYSTEM (ACRB_ACRD_ACRF FAMILY)"/>
    <property type="match status" value="1"/>
</dbReference>
<feature type="transmembrane region" description="Helical" evidence="1">
    <location>
        <begin position="359"/>
        <end position="382"/>
    </location>
</feature>
<accession>A0A167LUL8</accession>
<feature type="transmembrane region" description="Helical" evidence="1">
    <location>
        <begin position="905"/>
        <end position="926"/>
    </location>
</feature>
<dbReference type="Gene3D" id="3.30.70.1430">
    <property type="entry name" value="Multidrug efflux transporter AcrB pore domain"/>
    <property type="match status" value="2"/>
</dbReference>
<dbReference type="Gene3D" id="1.20.1640.10">
    <property type="entry name" value="Multidrug efflux transporter AcrB transmembrane domain"/>
    <property type="match status" value="2"/>
</dbReference>
<proteinExistence type="predicted"/>
<name>A0A167LUL8_9GAMM</name>
<dbReference type="InterPro" id="IPR001036">
    <property type="entry name" value="Acrflvin-R"/>
</dbReference>
<sequence length="1029" mass="114212">MTRFVLDQYRIVLFLCCILILAGSYFSYSLPVSLLPELKKPEITIYNVWPGALPDEIEQALVEPLENTLDSIPGVQDFSTFIYPEAALTRIYFKYNTDMYQAYMDVLDRVNRVPNRPVTALEPAITNKSATNDLVVADLLLTAKNGEVYSRENVTNIYEQVIYPKVKAIDGVLRIFTHLNSLEKRLVIEFDAHKLSQYKLEFNDLANAIGNVSDRSGGYIELGEKRYSIKYQGQHTIKSLRNLQISQRNGRNIYLNDVAKIKVDFVQHETRNYFNGERSFHFGLVAAPGSNTLNILEDVKEVVDSLNNSTLAESGLQLNLGADNSVPIVQSVSFVSRNLIVGILLSVFLLTLFIRRPVLLVFIASIVPLSMLGTILVMAITGRSINTISLAGIALSTGIILDAAIILVDSILRQRQLGKSSIKAITDGTKEVSKALFTSVITSIIVFLPILFLDTAEGRLFHDLAITISATVFFSLIASLSLLPIMMRVYFKNQTFICNQDGLYLNLATKLSSLTSSKIRQFSIAIIGVMLPIILSIVFLPNIDVLPDPKGHAVSVHLSLHDRLNEKAKEMRFVDPIHDMVQDHIASGQEPQILSYSVGNLREDSLSLRFYAKDHNKINELKVWLEQSFSDGKFYDAYVNIDSLLRFSLSNYQDVEVNILGKDNAHLSELAQKFKQLVEKELPEAYVDFFGGEAKQSERIVFTPKDDVLQRLNLDRNQIGTLTKAISDGVFVGEYFDGAQNLTMQLKSARTEQLSDLLDTPFHFAGYGTLPLSVFVDMSLTSSDERIDRYNGNKSQVLYISPPDDYSIDQLLTVLKQKVEPVLYKDMQEGESVEYNGSASKLKMIVSQLSIQAGIAFLLLAVIISIMLNSFRYAVISLSAMPFTVLGGILAINAINLFSFQSLDVITFIGFIILIGLAVNNSILFVSHFKNGVMAGEQKSKALYDAIAVRSRPILMSTLTSILGVLPLAILPGTGAEIYRGLAAVIAAGMLFNLIITIPLLSSLLMLTTNENKIKSSLSVEPEVISNVA</sequence>
<reference evidence="2 3" key="1">
    <citation type="submission" date="2013-07" db="EMBL/GenBank/DDBJ databases">
        <title>Comparative Genomic and Metabolomic Analysis of Twelve Strains of Pseudoalteromonas luteoviolacea.</title>
        <authorList>
            <person name="Vynne N.G."/>
            <person name="Mansson M."/>
            <person name="Gram L."/>
        </authorList>
    </citation>
    <scope>NUCLEOTIDE SEQUENCE [LARGE SCALE GENOMIC DNA]</scope>
    <source>
        <strain evidence="2 3">CPMOR-1</strain>
    </source>
</reference>
<feature type="transmembrane region" description="Helical" evidence="1">
    <location>
        <begin position="334"/>
        <end position="354"/>
    </location>
</feature>
<dbReference type="GO" id="GO:0042910">
    <property type="term" value="F:xenobiotic transmembrane transporter activity"/>
    <property type="evidence" value="ECO:0007669"/>
    <property type="project" value="TreeGrafter"/>
</dbReference>
<feature type="transmembrane region" description="Helical" evidence="1">
    <location>
        <begin position="849"/>
        <end position="868"/>
    </location>
</feature>
<dbReference type="GO" id="GO:0005886">
    <property type="term" value="C:plasma membrane"/>
    <property type="evidence" value="ECO:0007669"/>
    <property type="project" value="TreeGrafter"/>
</dbReference>
<dbReference type="AlphaFoldDB" id="A0A167LUL8"/>
<evidence type="ECO:0000313" key="2">
    <source>
        <dbReference type="EMBL" id="KZN65245.1"/>
    </source>
</evidence>
<dbReference type="Gene3D" id="3.30.2090.10">
    <property type="entry name" value="Multidrug efflux transporter AcrB TolC docking domain, DN and DC subdomains"/>
    <property type="match status" value="2"/>
</dbReference>